<dbReference type="AlphaFoldDB" id="A0A6L2JDB9"/>
<evidence type="ECO:0000313" key="2">
    <source>
        <dbReference type="EMBL" id="GEU34921.1"/>
    </source>
</evidence>
<evidence type="ECO:0008006" key="3">
    <source>
        <dbReference type="Google" id="ProtNLM"/>
    </source>
</evidence>
<evidence type="ECO:0000256" key="1">
    <source>
        <dbReference type="SAM" id="MobiDB-lite"/>
    </source>
</evidence>
<organism evidence="2">
    <name type="scientific">Tanacetum cinerariifolium</name>
    <name type="common">Dalmatian daisy</name>
    <name type="synonym">Chrysanthemum cinerariifolium</name>
    <dbReference type="NCBI Taxonomy" id="118510"/>
    <lineage>
        <taxon>Eukaryota</taxon>
        <taxon>Viridiplantae</taxon>
        <taxon>Streptophyta</taxon>
        <taxon>Embryophyta</taxon>
        <taxon>Tracheophyta</taxon>
        <taxon>Spermatophyta</taxon>
        <taxon>Magnoliopsida</taxon>
        <taxon>eudicotyledons</taxon>
        <taxon>Gunneridae</taxon>
        <taxon>Pentapetalae</taxon>
        <taxon>asterids</taxon>
        <taxon>campanulids</taxon>
        <taxon>Asterales</taxon>
        <taxon>Asteraceae</taxon>
        <taxon>Asteroideae</taxon>
        <taxon>Anthemideae</taxon>
        <taxon>Anthemidinae</taxon>
        <taxon>Tanacetum</taxon>
    </lineage>
</organism>
<proteinExistence type="predicted"/>
<sequence length="449" mass="52105">MEFAQIAFMEMGSQSLVVNDEEHYVQYKEYLENSSNAIAASNFNQEKESLPQDSDIRQLVREECGMKVCEEQKQNMEDTLLELFEVCRQKEFYCMHNDVDDLIESALNSKLLSINLKYQRLDKKARYLHAIAPILPTEEPEYCLSMGYEHLRTILEMKSDEVIESSAKNLFPIPSEYEVTSDDESECDVPVKDESSPVFTTFSNPIFDDIDDFTSSDDELHSDEDVLMEDFKVYSNLLFDDEEINSDEIDPHYFNAEYDLIESLSNRDTLFESSSKFNYLEEFSGELLPIIIVNEERIRKEHEEYISLMEKLFTINSFPRPLENFHANMIVETLPTFTIPVENGDSQREEIDIFNGMDDLLPPSIKSDDYDSEGDIHFLEELLVDDSISFPKNESSNFDHHDDPSFPRPPLEPPDVEFIFDFEPNSGEVISAVMNNIDELIEDECFDPR</sequence>
<dbReference type="EMBL" id="BKCJ010000632">
    <property type="protein sequence ID" value="GEU34921.1"/>
    <property type="molecule type" value="Genomic_DNA"/>
</dbReference>
<protein>
    <recommendedName>
        <fullName evidence="3">Reverse transcriptase domain-containing protein</fullName>
    </recommendedName>
</protein>
<gene>
    <name evidence="2" type="ORF">Tci_006899</name>
</gene>
<comment type="caution">
    <text evidence="2">The sequence shown here is derived from an EMBL/GenBank/DDBJ whole genome shotgun (WGS) entry which is preliminary data.</text>
</comment>
<accession>A0A6L2JDB9</accession>
<name>A0A6L2JDB9_TANCI</name>
<feature type="region of interest" description="Disordered" evidence="1">
    <location>
        <begin position="394"/>
        <end position="414"/>
    </location>
</feature>
<reference evidence="2" key="1">
    <citation type="journal article" date="2019" name="Sci. Rep.">
        <title>Draft genome of Tanacetum cinerariifolium, the natural source of mosquito coil.</title>
        <authorList>
            <person name="Yamashiro T."/>
            <person name="Shiraishi A."/>
            <person name="Satake H."/>
            <person name="Nakayama K."/>
        </authorList>
    </citation>
    <scope>NUCLEOTIDE SEQUENCE</scope>
</reference>